<name>A0ACB8B471_9AGAM</name>
<keyword evidence="2" id="KW-1185">Reference proteome</keyword>
<protein>
    <submittedName>
        <fullName evidence="1">Uncharacterized protein</fullName>
    </submittedName>
</protein>
<dbReference type="Proteomes" id="UP000790709">
    <property type="component" value="Unassembled WGS sequence"/>
</dbReference>
<dbReference type="EMBL" id="MU266570">
    <property type="protein sequence ID" value="KAH7920586.1"/>
    <property type="molecule type" value="Genomic_DNA"/>
</dbReference>
<proteinExistence type="predicted"/>
<organism evidence="1 2">
    <name type="scientific">Leucogyrophana mollusca</name>
    <dbReference type="NCBI Taxonomy" id="85980"/>
    <lineage>
        <taxon>Eukaryota</taxon>
        <taxon>Fungi</taxon>
        <taxon>Dikarya</taxon>
        <taxon>Basidiomycota</taxon>
        <taxon>Agaricomycotina</taxon>
        <taxon>Agaricomycetes</taxon>
        <taxon>Agaricomycetidae</taxon>
        <taxon>Boletales</taxon>
        <taxon>Boletales incertae sedis</taxon>
        <taxon>Leucogyrophana</taxon>
    </lineage>
</organism>
<sequence length="180" mass="20058">MWDAAFGVGVEDQHHACEDIDLLSWRAPPSQSPVAPKDISSLIHSAQNRQKWLTRLLPSPASCRGHIPSPANPVSNALSTTAARARNHICTTSVLPSGFPICTLPVFAIPSKRVSNMTHISHPASGYDTYAVCSSRYAVHHIFCLGAYRQEPCHRELTSRWRGGERYWPYIERIGYKYSS</sequence>
<gene>
    <name evidence="1" type="ORF">BV22DRAFT_792705</name>
</gene>
<comment type="caution">
    <text evidence="1">The sequence shown here is derived from an EMBL/GenBank/DDBJ whole genome shotgun (WGS) entry which is preliminary data.</text>
</comment>
<accession>A0ACB8B471</accession>
<reference evidence="1" key="1">
    <citation type="journal article" date="2021" name="New Phytol.">
        <title>Evolutionary innovations through gain and loss of genes in the ectomycorrhizal Boletales.</title>
        <authorList>
            <person name="Wu G."/>
            <person name="Miyauchi S."/>
            <person name="Morin E."/>
            <person name="Kuo A."/>
            <person name="Drula E."/>
            <person name="Varga T."/>
            <person name="Kohler A."/>
            <person name="Feng B."/>
            <person name="Cao Y."/>
            <person name="Lipzen A."/>
            <person name="Daum C."/>
            <person name="Hundley H."/>
            <person name="Pangilinan J."/>
            <person name="Johnson J."/>
            <person name="Barry K."/>
            <person name="LaButti K."/>
            <person name="Ng V."/>
            <person name="Ahrendt S."/>
            <person name="Min B."/>
            <person name="Choi I.G."/>
            <person name="Park H."/>
            <person name="Plett J.M."/>
            <person name="Magnuson J."/>
            <person name="Spatafora J.W."/>
            <person name="Nagy L.G."/>
            <person name="Henrissat B."/>
            <person name="Grigoriev I.V."/>
            <person name="Yang Z.L."/>
            <person name="Xu J."/>
            <person name="Martin F.M."/>
        </authorList>
    </citation>
    <scope>NUCLEOTIDE SEQUENCE</scope>
    <source>
        <strain evidence="1">KUC20120723A-06</strain>
    </source>
</reference>
<evidence type="ECO:0000313" key="2">
    <source>
        <dbReference type="Proteomes" id="UP000790709"/>
    </source>
</evidence>
<evidence type="ECO:0000313" key="1">
    <source>
        <dbReference type="EMBL" id="KAH7920586.1"/>
    </source>
</evidence>